<protein>
    <submittedName>
        <fullName evidence="2">PEP-CTERM sorting domain-containing protein</fullName>
    </submittedName>
</protein>
<proteinExistence type="predicted"/>
<evidence type="ECO:0000313" key="2">
    <source>
        <dbReference type="EMBL" id="MCF2948842.1"/>
    </source>
</evidence>
<gene>
    <name evidence="2" type="ORF">L0668_12045</name>
</gene>
<evidence type="ECO:0000256" key="1">
    <source>
        <dbReference type="SAM" id="SignalP"/>
    </source>
</evidence>
<dbReference type="EMBL" id="JAKGAS010000006">
    <property type="protein sequence ID" value="MCF2948842.1"/>
    <property type="molecule type" value="Genomic_DNA"/>
</dbReference>
<sequence>MKYVVLVLSFVFAMNANAGLITNVFTSGNQLFVDFSLDGIQQDTYQTTAEYLFDDSQLEFSSYTDSVFMFDNFVGFGSGGVIPNGDSSLFFVDFVFFDDAFNFGPSFELGQAVFNILDNAVDPVFVEVKVENLNENGAPHSEVPAPSGLALFSLAAGLCFMRKRKQG</sequence>
<keyword evidence="3" id="KW-1185">Reference proteome</keyword>
<reference evidence="2 3" key="1">
    <citation type="submission" date="2022-01" db="EMBL/GenBank/DDBJ databases">
        <title>Paraglaciecola sp. G1-23.</title>
        <authorList>
            <person name="Jin M.S."/>
            <person name="Han D.M."/>
            <person name="Kim H.M."/>
            <person name="Jeon C.O."/>
        </authorList>
    </citation>
    <scope>NUCLEOTIDE SEQUENCE [LARGE SCALE GENOMIC DNA]</scope>
    <source>
        <strain evidence="2 3">G1-23</strain>
    </source>
</reference>
<name>A0ABS9D8X7_9ALTE</name>
<keyword evidence="1" id="KW-0732">Signal</keyword>
<organism evidence="2 3">
    <name type="scientific">Paraglaciecola algarum</name>
    <dbReference type="NCBI Taxonomy" id="3050085"/>
    <lineage>
        <taxon>Bacteria</taxon>
        <taxon>Pseudomonadati</taxon>
        <taxon>Pseudomonadota</taxon>
        <taxon>Gammaproteobacteria</taxon>
        <taxon>Alteromonadales</taxon>
        <taxon>Alteromonadaceae</taxon>
        <taxon>Paraglaciecola</taxon>
    </lineage>
</organism>
<dbReference type="InterPro" id="IPR013424">
    <property type="entry name" value="Ice-binding_C"/>
</dbReference>
<comment type="caution">
    <text evidence="2">The sequence shown here is derived from an EMBL/GenBank/DDBJ whole genome shotgun (WGS) entry which is preliminary data.</text>
</comment>
<evidence type="ECO:0000313" key="3">
    <source>
        <dbReference type="Proteomes" id="UP001521137"/>
    </source>
</evidence>
<dbReference type="Proteomes" id="UP001521137">
    <property type="component" value="Unassembled WGS sequence"/>
</dbReference>
<dbReference type="NCBIfam" id="TIGR02595">
    <property type="entry name" value="PEP_CTERM"/>
    <property type="match status" value="1"/>
</dbReference>
<feature type="signal peptide" evidence="1">
    <location>
        <begin position="1"/>
        <end position="18"/>
    </location>
</feature>
<accession>A0ABS9D8X7</accession>
<dbReference type="RefSeq" id="WP_235312882.1">
    <property type="nucleotide sequence ID" value="NZ_JAKGAS010000006.1"/>
</dbReference>
<feature type="chain" id="PRO_5047449706" evidence="1">
    <location>
        <begin position="19"/>
        <end position="167"/>
    </location>
</feature>